<protein>
    <submittedName>
        <fullName evidence="9">Iron complex transport system permease protein</fullName>
    </submittedName>
</protein>
<feature type="transmembrane region" description="Helical" evidence="8">
    <location>
        <begin position="149"/>
        <end position="170"/>
    </location>
</feature>
<keyword evidence="4" id="KW-1003">Cell membrane</keyword>
<keyword evidence="3" id="KW-0813">Transport</keyword>
<evidence type="ECO:0000256" key="8">
    <source>
        <dbReference type="SAM" id="Phobius"/>
    </source>
</evidence>
<evidence type="ECO:0000256" key="3">
    <source>
        <dbReference type="ARBA" id="ARBA00022448"/>
    </source>
</evidence>
<dbReference type="PANTHER" id="PTHR30472:SF1">
    <property type="entry name" value="FE(3+) DICITRATE TRANSPORT SYSTEM PERMEASE PROTEIN FECC-RELATED"/>
    <property type="match status" value="1"/>
</dbReference>
<dbReference type="SUPFAM" id="SSF81345">
    <property type="entry name" value="ABC transporter involved in vitamin B12 uptake, BtuC"/>
    <property type="match status" value="1"/>
</dbReference>
<gene>
    <name evidence="9" type="ORF">DFJ68_0433</name>
</gene>
<dbReference type="CDD" id="cd06550">
    <property type="entry name" value="TM_ABC_iron-siderophores_like"/>
    <property type="match status" value="1"/>
</dbReference>
<sequence>MVGRTRTLTLTGALVVLVGVAVVASLTVGSNPVPLGDVVSVLTGHGGELSQQGIVEARIARTAVGLLVGASLAVAGAAMQGLTRNPLADPGLLGVNAGASLAVVVAITLFGVGSLTGYVWWAMAGAGIAAVVVHALAGLAGGGVTPLRLTLAGAAVTAGLASWSSGLMVSNAQSFDSFRLWQVGTIGGRGLDLVTTVLPFFAVGLAVVLLAVRQLNALALGDDLARSLGENILFARTAVAVGVAVLCGASTALAGPVGFLGLVVPHLARFVVGPDHRRIIPVCLLVGPALLLVADVVGRVVARPSEVQAGIMTAVVGVPVFIALVRRGRMAAL</sequence>
<dbReference type="RefSeq" id="WP_121030637.1">
    <property type="nucleotide sequence ID" value="NZ_RBXT01000001.1"/>
</dbReference>
<dbReference type="PANTHER" id="PTHR30472">
    <property type="entry name" value="FERRIC ENTEROBACTIN TRANSPORT SYSTEM PERMEASE PROTEIN"/>
    <property type="match status" value="1"/>
</dbReference>
<evidence type="ECO:0000256" key="7">
    <source>
        <dbReference type="ARBA" id="ARBA00023136"/>
    </source>
</evidence>
<evidence type="ECO:0000256" key="4">
    <source>
        <dbReference type="ARBA" id="ARBA00022475"/>
    </source>
</evidence>
<reference evidence="9 10" key="1">
    <citation type="submission" date="2018-10" db="EMBL/GenBank/DDBJ databases">
        <title>Sequencing the genomes of 1000 actinobacteria strains.</title>
        <authorList>
            <person name="Klenk H.-P."/>
        </authorList>
    </citation>
    <scope>NUCLEOTIDE SEQUENCE [LARGE SCALE GENOMIC DNA]</scope>
    <source>
        <strain evidence="9 10">DSM 44267</strain>
    </source>
</reference>
<dbReference type="OrthoDB" id="9782305at2"/>
<dbReference type="AlphaFoldDB" id="A0A495XSY9"/>
<evidence type="ECO:0000256" key="6">
    <source>
        <dbReference type="ARBA" id="ARBA00022989"/>
    </source>
</evidence>
<evidence type="ECO:0000313" key="9">
    <source>
        <dbReference type="EMBL" id="RKT77022.1"/>
    </source>
</evidence>
<keyword evidence="6 8" id="KW-1133">Transmembrane helix</keyword>
<evidence type="ECO:0000256" key="1">
    <source>
        <dbReference type="ARBA" id="ARBA00004651"/>
    </source>
</evidence>
<feature type="transmembrane region" description="Helical" evidence="8">
    <location>
        <begin position="91"/>
        <end position="112"/>
    </location>
</feature>
<keyword evidence="5 8" id="KW-0812">Transmembrane</keyword>
<evidence type="ECO:0000256" key="2">
    <source>
        <dbReference type="ARBA" id="ARBA00007935"/>
    </source>
</evidence>
<proteinExistence type="inferred from homology"/>
<name>A0A495XSY9_9MICO</name>
<dbReference type="Proteomes" id="UP000278440">
    <property type="component" value="Unassembled WGS sequence"/>
</dbReference>
<keyword evidence="10" id="KW-1185">Reference proteome</keyword>
<dbReference type="EMBL" id="RBXT01000001">
    <property type="protein sequence ID" value="RKT77022.1"/>
    <property type="molecule type" value="Genomic_DNA"/>
</dbReference>
<accession>A0A495XSY9</accession>
<comment type="caution">
    <text evidence="9">The sequence shown here is derived from an EMBL/GenBank/DDBJ whole genome shotgun (WGS) entry which is preliminary data.</text>
</comment>
<organism evidence="9 10">
    <name type="scientific">Terracoccus luteus</name>
    <dbReference type="NCBI Taxonomy" id="53356"/>
    <lineage>
        <taxon>Bacteria</taxon>
        <taxon>Bacillati</taxon>
        <taxon>Actinomycetota</taxon>
        <taxon>Actinomycetes</taxon>
        <taxon>Micrococcales</taxon>
        <taxon>Intrasporangiaceae</taxon>
        <taxon>Terracoccus</taxon>
    </lineage>
</organism>
<evidence type="ECO:0000256" key="5">
    <source>
        <dbReference type="ARBA" id="ARBA00022692"/>
    </source>
</evidence>
<dbReference type="GO" id="GO:0005886">
    <property type="term" value="C:plasma membrane"/>
    <property type="evidence" value="ECO:0007669"/>
    <property type="project" value="UniProtKB-SubCell"/>
</dbReference>
<feature type="transmembrane region" description="Helical" evidence="8">
    <location>
        <begin position="233"/>
        <end position="251"/>
    </location>
</feature>
<comment type="subcellular location">
    <subcellularLocation>
        <location evidence="1">Cell membrane</location>
        <topology evidence="1">Multi-pass membrane protein</topology>
    </subcellularLocation>
</comment>
<dbReference type="GO" id="GO:0022857">
    <property type="term" value="F:transmembrane transporter activity"/>
    <property type="evidence" value="ECO:0007669"/>
    <property type="project" value="InterPro"/>
</dbReference>
<feature type="transmembrane region" description="Helical" evidence="8">
    <location>
        <begin position="59"/>
        <end position="79"/>
    </location>
</feature>
<dbReference type="Gene3D" id="1.10.3470.10">
    <property type="entry name" value="ABC transporter involved in vitamin B12 uptake, BtuC"/>
    <property type="match status" value="1"/>
</dbReference>
<dbReference type="Pfam" id="PF01032">
    <property type="entry name" value="FecCD"/>
    <property type="match status" value="1"/>
</dbReference>
<dbReference type="GO" id="GO:0033214">
    <property type="term" value="P:siderophore-iron import into cell"/>
    <property type="evidence" value="ECO:0007669"/>
    <property type="project" value="TreeGrafter"/>
</dbReference>
<feature type="transmembrane region" description="Helical" evidence="8">
    <location>
        <begin position="307"/>
        <end position="325"/>
    </location>
</feature>
<dbReference type="InterPro" id="IPR000522">
    <property type="entry name" value="ABC_transptr_permease_BtuC"/>
</dbReference>
<dbReference type="InterPro" id="IPR037294">
    <property type="entry name" value="ABC_BtuC-like"/>
</dbReference>
<feature type="transmembrane region" description="Helical" evidence="8">
    <location>
        <begin position="118"/>
        <end position="137"/>
    </location>
</feature>
<feature type="transmembrane region" description="Helical" evidence="8">
    <location>
        <begin position="190"/>
        <end position="212"/>
    </location>
</feature>
<evidence type="ECO:0000313" key="10">
    <source>
        <dbReference type="Proteomes" id="UP000278440"/>
    </source>
</evidence>
<comment type="similarity">
    <text evidence="2">Belongs to the binding-protein-dependent transport system permease family. FecCD subfamily.</text>
</comment>
<keyword evidence="7 8" id="KW-0472">Membrane</keyword>
<dbReference type="FunFam" id="1.10.3470.10:FF:000001">
    <property type="entry name" value="Vitamin B12 ABC transporter permease BtuC"/>
    <property type="match status" value="1"/>
</dbReference>